<evidence type="ECO:0000256" key="1">
    <source>
        <dbReference type="PIRSR" id="PIRSR600246-1"/>
    </source>
</evidence>
<evidence type="ECO:0000256" key="3">
    <source>
        <dbReference type="PIRSR" id="PIRSR600246-3"/>
    </source>
</evidence>
<dbReference type="InterPro" id="IPR029055">
    <property type="entry name" value="Ntn_hydrolases_N"/>
</dbReference>
<evidence type="ECO:0000313" key="5">
    <source>
        <dbReference type="EMBL" id="MBR8538004.1"/>
    </source>
</evidence>
<dbReference type="PROSITE" id="PS51318">
    <property type="entry name" value="TAT"/>
    <property type="match status" value="1"/>
</dbReference>
<evidence type="ECO:0000256" key="2">
    <source>
        <dbReference type="PIRSR" id="PIRSR600246-2"/>
    </source>
</evidence>
<feature type="active site" description="Nucleophile" evidence="1">
    <location>
        <position position="188"/>
    </location>
</feature>
<organism evidence="5 6">
    <name type="scientific">Carboxylicivirga sediminis</name>
    <dbReference type="NCBI Taxonomy" id="2006564"/>
    <lineage>
        <taxon>Bacteria</taxon>
        <taxon>Pseudomonadati</taxon>
        <taxon>Bacteroidota</taxon>
        <taxon>Bacteroidia</taxon>
        <taxon>Marinilabiliales</taxon>
        <taxon>Marinilabiliaceae</taxon>
        <taxon>Carboxylicivirga</taxon>
    </lineage>
</organism>
<protein>
    <submittedName>
        <fullName evidence="5">N(4)-(Beta-N-acetylglucosaminyl)-L-asparaginase</fullName>
    </submittedName>
</protein>
<dbReference type="GO" id="GO:0016811">
    <property type="term" value="F:hydrolase activity, acting on carbon-nitrogen (but not peptide) bonds, in linear amides"/>
    <property type="evidence" value="ECO:0007669"/>
    <property type="project" value="UniProtKB-ARBA"/>
</dbReference>
<reference evidence="5" key="2">
    <citation type="submission" date="2021-04" db="EMBL/GenBank/DDBJ databases">
        <authorList>
            <person name="Zhang T."/>
            <person name="Zhang Y."/>
            <person name="Lu D."/>
            <person name="Zuo D."/>
            <person name="Du Z."/>
        </authorList>
    </citation>
    <scope>NUCLEOTIDE SEQUENCE</scope>
    <source>
        <strain evidence="5">JR1</strain>
    </source>
</reference>
<comment type="caution">
    <text evidence="5">The sequence shown here is derived from an EMBL/GenBank/DDBJ whole genome shotgun (WGS) entry which is preliminary data.</text>
</comment>
<dbReference type="AlphaFoldDB" id="A0A941J0F8"/>
<proteinExistence type="predicted"/>
<dbReference type="RefSeq" id="WP_212193028.1">
    <property type="nucleotide sequence ID" value="NZ_JAGTAR010000046.1"/>
</dbReference>
<gene>
    <name evidence="5" type="ORF">KDU71_20715</name>
</gene>
<dbReference type="SUPFAM" id="SSF56235">
    <property type="entry name" value="N-terminal nucleophile aminohydrolases (Ntn hydrolases)"/>
    <property type="match status" value="1"/>
</dbReference>
<dbReference type="FunFam" id="3.60.20.30:FF:000005">
    <property type="entry name" value="N(4)-(Beta-N-acetylglucosaminyl)-L-asparaginase"/>
    <property type="match status" value="1"/>
</dbReference>
<dbReference type="PANTHER" id="PTHR10188">
    <property type="entry name" value="L-ASPARAGINASE"/>
    <property type="match status" value="1"/>
</dbReference>
<keyword evidence="6" id="KW-1185">Reference proteome</keyword>
<dbReference type="InterPro" id="IPR006311">
    <property type="entry name" value="TAT_signal"/>
</dbReference>
<sequence>MSSRRKFIKQSGLASLGLLAAGSQSGQAAVRKIKAGKITKPLAISTWKNGMQANVAGWEVLKNGGRALDAVEQGVMVVEADPNDMSVGYGGRPDRDGIVTLDACIMDETGNAGSVCALENIKHPISVARRVMEKTPHVMLAGAGALQFAKEEGFAEEILLTEKARKEWQEWRKTSDYKPVINIENHDTIGMLALDQKGDISGACTTSGLAYKMHGRVGDSPIIGAGMYCDNEIGGAVATGMGELVMKTLGSFLVVELMNQGLSPQKAVEEAIARIVKKIPGYQDFQIGYLAINKAGEVGAYSLHKGFNYALYANDNNQLIDSDYYLK</sequence>
<name>A0A941J0F8_9BACT</name>
<dbReference type="Gene3D" id="3.60.20.30">
    <property type="entry name" value="(Glycosyl)asparaginase"/>
    <property type="match status" value="1"/>
</dbReference>
<feature type="binding site" evidence="2">
    <location>
        <begin position="216"/>
        <end position="219"/>
    </location>
    <ligand>
        <name>substrate</name>
    </ligand>
</feature>
<feature type="site" description="Cleavage; by autolysis" evidence="3">
    <location>
        <begin position="187"/>
        <end position="188"/>
    </location>
</feature>
<reference evidence="5" key="1">
    <citation type="journal article" date="2018" name="Int. J. Syst. Evol. Microbiol.">
        <title>Carboxylicivirga sediminis sp. nov., isolated from coastal sediment.</title>
        <authorList>
            <person name="Wang F.Q."/>
            <person name="Ren L.H."/>
            <person name="Zou R.J."/>
            <person name="Sun Y.Z."/>
            <person name="Liu X.J."/>
            <person name="Jiang F."/>
            <person name="Liu L.J."/>
        </authorList>
    </citation>
    <scope>NUCLEOTIDE SEQUENCE</scope>
    <source>
        <strain evidence="5">JR1</strain>
    </source>
</reference>
<dbReference type="Proteomes" id="UP000679220">
    <property type="component" value="Unassembled WGS sequence"/>
</dbReference>
<evidence type="ECO:0000256" key="4">
    <source>
        <dbReference type="SAM" id="SignalP"/>
    </source>
</evidence>
<dbReference type="EMBL" id="JAGTAR010000046">
    <property type="protein sequence ID" value="MBR8538004.1"/>
    <property type="molecule type" value="Genomic_DNA"/>
</dbReference>
<feature type="binding site" evidence="2">
    <location>
        <begin position="239"/>
        <end position="242"/>
    </location>
    <ligand>
        <name>substrate</name>
    </ligand>
</feature>
<dbReference type="CDD" id="cd04513">
    <property type="entry name" value="Glycosylasparaginase"/>
    <property type="match status" value="1"/>
</dbReference>
<keyword evidence="4" id="KW-0732">Signal</keyword>
<dbReference type="GO" id="GO:0005737">
    <property type="term" value="C:cytoplasm"/>
    <property type="evidence" value="ECO:0007669"/>
    <property type="project" value="TreeGrafter"/>
</dbReference>
<accession>A0A941J0F8</accession>
<feature type="signal peptide" evidence="4">
    <location>
        <begin position="1"/>
        <end position="28"/>
    </location>
</feature>
<dbReference type="PANTHER" id="PTHR10188:SF6">
    <property type="entry name" value="N(4)-(BETA-N-ACETYLGLUCOSAMINYL)-L-ASPARAGINASE"/>
    <property type="match status" value="1"/>
</dbReference>
<dbReference type="Pfam" id="PF01112">
    <property type="entry name" value="Asparaginase_2"/>
    <property type="match status" value="1"/>
</dbReference>
<feature type="chain" id="PRO_5037460366" evidence="4">
    <location>
        <begin position="29"/>
        <end position="327"/>
    </location>
</feature>
<evidence type="ECO:0000313" key="6">
    <source>
        <dbReference type="Proteomes" id="UP000679220"/>
    </source>
</evidence>
<dbReference type="InterPro" id="IPR000246">
    <property type="entry name" value="Peptidase_T2"/>
</dbReference>